<proteinExistence type="predicted"/>
<sequence length="180" mass="19180">MTNLEKSTIKPGTICFYGQDPVHHGALLVSVAGERVTAYSSVKAMKLDYAAQDLIGPDELAAQAKGILERKNHEDWASMVAGRLDALAAGLSLQADKDINLAIRIDHLSSVIKDRLATTASIALGQPPAPESICCHKCAEGKTQGGLPLSSTRMILCPDCRNKRCPRASDHELACTGSNE</sequence>
<dbReference type="OrthoDB" id="9115122at2"/>
<dbReference type="RefSeq" id="WP_063340566.1">
    <property type="nucleotide sequence ID" value="NZ_LUKJ01000002.1"/>
</dbReference>
<reference evidence="1 2" key="2">
    <citation type="journal article" date="2018" name="Nature">
        <title>Mutant phenotypes for thousands of bacterial genes of unknown function.</title>
        <authorList>
            <person name="Price M.N."/>
            <person name="Wetmore K.M."/>
            <person name="Waters R.J."/>
            <person name="Callaghan M."/>
            <person name="Ray J."/>
            <person name="Liu H."/>
            <person name="Kuehl J.V."/>
            <person name="Melnyk R.A."/>
            <person name="Lamson J.S."/>
            <person name="Suh Y."/>
            <person name="Carlson H.K."/>
            <person name="Esquivel Z."/>
            <person name="Sadeeshkumar H."/>
            <person name="Chakraborty R."/>
            <person name="Zane G.M."/>
            <person name="Rubin B.E."/>
            <person name="Wall J.D."/>
            <person name="Visel A."/>
            <person name="Bristow J."/>
            <person name="Blow M.J."/>
            <person name="Arkin A.P."/>
            <person name="Deutschbauer A.M."/>
        </authorList>
    </citation>
    <scope>NUCLEOTIDE SEQUENCE [LARGE SCALE GENOMIC DNA]</scope>
    <source>
        <strain evidence="1 2">FW300-N1B4</strain>
    </source>
</reference>
<comment type="caution">
    <text evidence="1">The sequence shown here is derived from an EMBL/GenBank/DDBJ whole genome shotgun (WGS) entry which is preliminary data.</text>
</comment>
<dbReference type="Proteomes" id="UP000076489">
    <property type="component" value="Unassembled WGS sequence"/>
</dbReference>
<name>A0A166QMC2_PSEFL</name>
<dbReference type="AlphaFoldDB" id="A0A166QMC2"/>
<protein>
    <submittedName>
        <fullName evidence="1">Uncharacterized protein</fullName>
    </submittedName>
</protein>
<accession>A0A166QMC2</accession>
<gene>
    <name evidence="1" type="ORF">A1D17_02970</name>
</gene>
<evidence type="ECO:0000313" key="2">
    <source>
        <dbReference type="Proteomes" id="UP000076489"/>
    </source>
</evidence>
<evidence type="ECO:0000313" key="1">
    <source>
        <dbReference type="EMBL" id="KZN20519.1"/>
    </source>
</evidence>
<dbReference type="EMBL" id="LUKJ01000002">
    <property type="protein sequence ID" value="KZN20519.1"/>
    <property type="molecule type" value="Genomic_DNA"/>
</dbReference>
<organism evidence="1 2">
    <name type="scientific">Pseudomonas fluorescens</name>
    <dbReference type="NCBI Taxonomy" id="294"/>
    <lineage>
        <taxon>Bacteria</taxon>
        <taxon>Pseudomonadati</taxon>
        <taxon>Pseudomonadota</taxon>
        <taxon>Gammaproteobacteria</taxon>
        <taxon>Pseudomonadales</taxon>
        <taxon>Pseudomonadaceae</taxon>
        <taxon>Pseudomonas</taxon>
    </lineage>
</organism>
<reference evidence="2" key="1">
    <citation type="submission" date="2016-03" db="EMBL/GenBank/DDBJ databases">
        <authorList>
            <person name="Ray J."/>
            <person name="Price M."/>
            <person name="Deutschbauer A."/>
        </authorList>
    </citation>
    <scope>NUCLEOTIDE SEQUENCE [LARGE SCALE GENOMIC DNA]</scope>
    <source>
        <strain evidence="2">FW300-N1B4</strain>
    </source>
</reference>